<reference evidence="2" key="1">
    <citation type="submission" date="2022-12" db="EMBL/GenBank/DDBJ databases">
        <title>Chromosome-level genome assembly of the bean flower thrips Megalurothrips usitatus.</title>
        <authorList>
            <person name="Ma L."/>
            <person name="Liu Q."/>
            <person name="Li H."/>
            <person name="Cai W."/>
        </authorList>
    </citation>
    <scope>NUCLEOTIDE SEQUENCE</scope>
    <source>
        <strain evidence="2">Cailab_2022a</strain>
    </source>
</reference>
<sequence>MRSSVEWKRKDDEDSQLTSRTRLAPSLSLKCGWSEKDQREGLPTRAALVRSSRPAASGLRGGAGGA</sequence>
<comment type="caution">
    <text evidence="2">The sequence shown here is derived from an EMBL/GenBank/DDBJ whole genome shotgun (WGS) entry which is preliminary data.</text>
</comment>
<keyword evidence="3" id="KW-1185">Reference proteome</keyword>
<evidence type="ECO:0000256" key="1">
    <source>
        <dbReference type="SAM" id="MobiDB-lite"/>
    </source>
</evidence>
<evidence type="ECO:0000313" key="3">
    <source>
        <dbReference type="Proteomes" id="UP001075354"/>
    </source>
</evidence>
<dbReference type="Proteomes" id="UP001075354">
    <property type="component" value="Unassembled WGS sequence"/>
</dbReference>
<evidence type="ECO:0000313" key="2">
    <source>
        <dbReference type="EMBL" id="KAJ1519205.1"/>
    </source>
</evidence>
<accession>A0AAV7WZZ0</accession>
<proteinExistence type="predicted"/>
<feature type="region of interest" description="Disordered" evidence="1">
    <location>
        <begin position="1"/>
        <end position="21"/>
    </location>
</feature>
<feature type="compositionally biased region" description="Basic and acidic residues" evidence="1">
    <location>
        <begin position="1"/>
        <end position="12"/>
    </location>
</feature>
<dbReference type="AlphaFoldDB" id="A0AAV7WZZ0"/>
<dbReference type="EMBL" id="JAPTSV010000313">
    <property type="protein sequence ID" value="KAJ1519205.1"/>
    <property type="molecule type" value="Genomic_DNA"/>
</dbReference>
<name>A0AAV7WZZ0_9NEOP</name>
<protein>
    <submittedName>
        <fullName evidence="2">Uncharacterized protein</fullName>
    </submittedName>
</protein>
<organism evidence="2 3">
    <name type="scientific">Megalurothrips usitatus</name>
    <name type="common">bean blossom thrips</name>
    <dbReference type="NCBI Taxonomy" id="439358"/>
    <lineage>
        <taxon>Eukaryota</taxon>
        <taxon>Metazoa</taxon>
        <taxon>Ecdysozoa</taxon>
        <taxon>Arthropoda</taxon>
        <taxon>Hexapoda</taxon>
        <taxon>Insecta</taxon>
        <taxon>Pterygota</taxon>
        <taxon>Neoptera</taxon>
        <taxon>Paraneoptera</taxon>
        <taxon>Thysanoptera</taxon>
        <taxon>Terebrantia</taxon>
        <taxon>Thripoidea</taxon>
        <taxon>Thripidae</taxon>
        <taxon>Megalurothrips</taxon>
    </lineage>
</organism>
<gene>
    <name evidence="2" type="ORF">ONE63_011189</name>
</gene>